<comment type="subcellular location">
    <subcellularLocation>
        <location evidence="1 10">Cell membrane</location>
        <topology evidence="1 10">Multi-pass membrane protein</topology>
    </subcellularLocation>
</comment>
<evidence type="ECO:0000256" key="3">
    <source>
        <dbReference type="ARBA" id="ARBA00022606"/>
    </source>
</evidence>
<dbReference type="PANTHER" id="PTHR21137">
    <property type="entry name" value="ODORANT RECEPTOR"/>
    <property type="match status" value="1"/>
</dbReference>
<dbReference type="InterPro" id="IPR004117">
    <property type="entry name" value="7tm6_olfct_rcpt"/>
</dbReference>
<evidence type="ECO:0000256" key="10">
    <source>
        <dbReference type="RuleBase" id="RU351113"/>
    </source>
</evidence>
<accession>A0A026VTA6</accession>
<protein>
    <recommendedName>
        <fullName evidence="10">Odorant receptor</fullName>
    </recommendedName>
</protein>
<evidence type="ECO:0000256" key="1">
    <source>
        <dbReference type="ARBA" id="ARBA00004651"/>
    </source>
</evidence>
<evidence type="ECO:0000256" key="2">
    <source>
        <dbReference type="ARBA" id="ARBA00022475"/>
    </source>
</evidence>
<keyword evidence="6 10" id="KW-1133">Transmembrane helix</keyword>
<reference evidence="12" key="2">
    <citation type="journal article" date="2018" name="Genome Res.">
        <title>The genomic architecture and molecular evolution of ant odorant receptors.</title>
        <authorList>
            <person name="McKenzie S.K."/>
            <person name="Kronauer D.J.C."/>
        </authorList>
    </citation>
    <scope>NUCLEOTIDE SEQUENCE [LARGE SCALE GENOMIC DNA]</scope>
    <source>
        <strain evidence="12">Clonal line C1</strain>
    </source>
</reference>
<feature type="transmembrane region" description="Helical" evidence="10">
    <location>
        <begin position="61"/>
        <end position="82"/>
    </location>
</feature>
<evidence type="ECO:0000256" key="4">
    <source>
        <dbReference type="ARBA" id="ARBA00022692"/>
    </source>
</evidence>
<dbReference type="Proteomes" id="UP000053097">
    <property type="component" value="Unassembled WGS sequence"/>
</dbReference>
<feature type="transmembrane region" description="Helical" evidence="10">
    <location>
        <begin position="122"/>
        <end position="147"/>
    </location>
</feature>
<keyword evidence="7 10" id="KW-0472">Membrane</keyword>
<gene>
    <name evidence="12" type="ORF">DMN91_005505</name>
    <name evidence="11" type="ORF">X777_16826</name>
</gene>
<feature type="transmembrane region" description="Helical" evidence="10">
    <location>
        <begin position="302"/>
        <end position="321"/>
    </location>
</feature>
<keyword evidence="5 10" id="KW-0552">Olfaction</keyword>
<keyword evidence="8 10" id="KW-0675">Receptor</keyword>
<organism evidence="11 13">
    <name type="scientific">Ooceraea biroi</name>
    <name type="common">Clonal raider ant</name>
    <name type="synonym">Cerapachys biroi</name>
    <dbReference type="NCBI Taxonomy" id="2015173"/>
    <lineage>
        <taxon>Eukaryota</taxon>
        <taxon>Metazoa</taxon>
        <taxon>Ecdysozoa</taxon>
        <taxon>Arthropoda</taxon>
        <taxon>Hexapoda</taxon>
        <taxon>Insecta</taxon>
        <taxon>Pterygota</taxon>
        <taxon>Neoptera</taxon>
        <taxon>Endopterygota</taxon>
        <taxon>Hymenoptera</taxon>
        <taxon>Apocrita</taxon>
        <taxon>Aculeata</taxon>
        <taxon>Formicoidea</taxon>
        <taxon>Formicidae</taxon>
        <taxon>Dorylinae</taxon>
        <taxon>Ooceraea</taxon>
    </lineage>
</organism>
<dbReference type="EMBL" id="QOIP01000006">
    <property type="protein sequence ID" value="RLU21132.1"/>
    <property type="molecule type" value="Genomic_DNA"/>
</dbReference>
<dbReference type="GO" id="GO:0005549">
    <property type="term" value="F:odorant binding"/>
    <property type="evidence" value="ECO:0007669"/>
    <property type="project" value="InterPro"/>
</dbReference>
<evidence type="ECO:0000313" key="13">
    <source>
        <dbReference type="Proteomes" id="UP000053097"/>
    </source>
</evidence>
<dbReference type="Proteomes" id="UP000279307">
    <property type="component" value="Chromosome 6"/>
</dbReference>
<keyword evidence="2" id="KW-1003">Cell membrane</keyword>
<keyword evidence="4 10" id="KW-0812">Transmembrane</keyword>
<comment type="similarity">
    <text evidence="10">Belongs to the insect chemoreceptor superfamily. Heteromeric odorant receptor channel (TC 1.A.69) family.</text>
</comment>
<evidence type="ECO:0000313" key="12">
    <source>
        <dbReference type="EMBL" id="RLU21132.1"/>
    </source>
</evidence>
<dbReference type="PANTHER" id="PTHR21137:SF35">
    <property type="entry name" value="ODORANT RECEPTOR 19A-RELATED"/>
    <property type="match status" value="1"/>
</dbReference>
<comment type="caution">
    <text evidence="10">Lacks conserved residue(s) required for the propagation of feature annotation.</text>
</comment>
<dbReference type="EMBL" id="KK108049">
    <property type="protein sequence ID" value="EZA46972.1"/>
    <property type="molecule type" value="Genomic_DNA"/>
</dbReference>
<keyword evidence="13" id="KW-1185">Reference proteome</keyword>
<reference evidence="12" key="3">
    <citation type="submission" date="2018-07" db="EMBL/GenBank/DDBJ databases">
        <authorList>
            <person name="Mckenzie S.K."/>
            <person name="Kronauer D.J.C."/>
        </authorList>
    </citation>
    <scope>NUCLEOTIDE SEQUENCE</scope>
    <source>
        <strain evidence="12">Clonal line C1</strain>
    </source>
</reference>
<name>A0A026VTA6_OOCBI</name>
<evidence type="ECO:0000256" key="6">
    <source>
        <dbReference type="ARBA" id="ARBA00022989"/>
    </source>
</evidence>
<feature type="transmembrane region" description="Helical" evidence="10">
    <location>
        <begin position="178"/>
        <end position="204"/>
    </location>
</feature>
<dbReference type="AlphaFoldDB" id="A0A026VTA6"/>
<dbReference type="GO" id="GO:0004984">
    <property type="term" value="F:olfactory receptor activity"/>
    <property type="evidence" value="ECO:0007669"/>
    <property type="project" value="InterPro"/>
</dbReference>
<evidence type="ECO:0000256" key="8">
    <source>
        <dbReference type="ARBA" id="ARBA00023170"/>
    </source>
</evidence>
<feature type="transmembrane region" description="Helical" evidence="10">
    <location>
        <begin position="36"/>
        <end position="55"/>
    </location>
</feature>
<evidence type="ECO:0000313" key="11">
    <source>
        <dbReference type="EMBL" id="EZA46972.1"/>
    </source>
</evidence>
<dbReference type="GO" id="GO:0007165">
    <property type="term" value="P:signal transduction"/>
    <property type="evidence" value="ECO:0007669"/>
    <property type="project" value="UniProtKB-KW"/>
</dbReference>
<dbReference type="Pfam" id="PF02949">
    <property type="entry name" value="7tm_6"/>
    <property type="match status" value="1"/>
</dbReference>
<evidence type="ECO:0000256" key="9">
    <source>
        <dbReference type="ARBA" id="ARBA00023224"/>
    </source>
</evidence>
<evidence type="ECO:0000256" key="5">
    <source>
        <dbReference type="ARBA" id="ARBA00022725"/>
    </source>
</evidence>
<keyword evidence="3 10" id="KW-0716">Sensory transduction</keyword>
<proteinExistence type="inferred from homology"/>
<dbReference type="GO" id="GO:0005886">
    <property type="term" value="C:plasma membrane"/>
    <property type="evidence" value="ECO:0007669"/>
    <property type="project" value="UniProtKB-SubCell"/>
</dbReference>
<reference evidence="11 13" key="1">
    <citation type="journal article" date="2014" name="Curr. Biol.">
        <title>The genome of the clonal raider ant Cerapachys biroi.</title>
        <authorList>
            <person name="Oxley P.R."/>
            <person name="Ji L."/>
            <person name="Fetter-Pruneda I."/>
            <person name="McKenzie S.K."/>
            <person name="Li C."/>
            <person name="Hu H."/>
            <person name="Zhang G."/>
            <person name="Kronauer D.J."/>
        </authorList>
    </citation>
    <scope>NUCLEOTIDE SEQUENCE [LARGE SCALE GENOMIC DNA]</scope>
</reference>
<sequence>MICLEAQYFNLNRIILQYTALWPLQQSKLVTFQSTLILIILITAIMCQITTLIMSKVSPKFVVNVFARAFFLMLLVVHYSAFRINIKSIKNLLQQLHHACNKLTDKNEIAIIQQYGWEAKRYTAVLVVTFFGEGSAFFLSQIAVAFYEVNLSINRTRPPRLQIATENILGEHNFFQLILLHIDTAIILGEISWIAMGTFMIAYLQHTCGMFKIACYRIENAIGINISKDINQKRGPSISEKIICAVNIHREAMRLSEHLISMFDPMYFCLTVFAVITVSLNFSQISDIVTSGDIRKNISEAIIPIASILIIILYAFFANLIGQNVIDHNNEVYDSAYSISWYMCPLHIQKLILFLLERKTKEFHLTCGGLFIASFECLATLAKATMSYFAFIYSTR</sequence>
<evidence type="ECO:0000256" key="7">
    <source>
        <dbReference type="ARBA" id="ARBA00023136"/>
    </source>
</evidence>
<keyword evidence="9 10" id="KW-0807">Transducer</keyword>
<dbReference type="OrthoDB" id="7542426at2759"/>
<feature type="transmembrane region" description="Helical" evidence="10">
    <location>
        <begin position="259"/>
        <end position="282"/>
    </location>
</feature>